<dbReference type="EMBL" id="PDJQ01000001">
    <property type="protein sequence ID" value="PFG74713.1"/>
    <property type="molecule type" value="Genomic_DNA"/>
</dbReference>
<feature type="binding site" evidence="13">
    <location>
        <position position="168"/>
    </location>
    <ligand>
        <name>substrate</name>
    </ligand>
</feature>
<keyword evidence="7 12" id="KW-0328">Glycosyltransferase</keyword>
<dbReference type="RefSeq" id="WP_278286862.1">
    <property type="nucleotide sequence ID" value="NZ_PDJQ01000001.1"/>
</dbReference>
<feature type="binding site" evidence="13">
    <location>
        <begin position="266"/>
        <end position="268"/>
    </location>
    <ligand>
        <name>substrate</name>
    </ligand>
</feature>
<comment type="function">
    <text evidence="1">Involved in the catabolism of quinolinic acid (QA).</text>
</comment>
<dbReference type="CDD" id="cd01572">
    <property type="entry name" value="QPRTase"/>
    <property type="match status" value="1"/>
</dbReference>
<evidence type="ECO:0000256" key="5">
    <source>
        <dbReference type="ARBA" id="ARBA00011944"/>
    </source>
</evidence>
<proteinExistence type="inferred from homology"/>
<evidence type="ECO:0000256" key="8">
    <source>
        <dbReference type="ARBA" id="ARBA00022679"/>
    </source>
</evidence>
<sequence>MLDPLDPAAIEALARRALEEDRAFDDVTTLATVDASLIGTATFLAKEAGVAAGLDVAAACFRIVDGRCQFSPRVRDGDRFTRGQRLATVEGPVRALLQAERVALNFLQRMCGTATLTRAFVDAVAGTGVRILDTRKTTPGLRDFEKYAVRCGGGTNHRRDLASMAMVKDNHREAIRREGRTLADAAAAIRALRPGIAVEIEIDRLEQLDEALAAQPEWILLDNMTLEDMAEAVRRVAGRARLEASGGVRLDTVRAIAETGVDAISVGALTHSARAQDISLELEF</sequence>
<feature type="domain" description="Quinolinate phosphoribosyl transferase N-terminal" evidence="15">
    <location>
        <begin position="26"/>
        <end position="111"/>
    </location>
</feature>
<protein>
    <recommendedName>
        <fullName evidence="11">Probable nicotinate-nucleotide pyrophosphorylase [carboxylating]</fullName>
        <ecNumber evidence="5">2.4.2.19</ecNumber>
    </recommendedName>
    <alternativeName>
        <fullName evidence="9">Quinolinate phosphoribosyltransferase [decarboxylating]</fullName>
    </alternativeName>
</protein>
<dbReference type="InterPro" id="IPR027277">
    <property type="entry name" value="NadC/ModD"/>
</dbReference>
<evidence type="ECO:0000256" key="7">
    <source>
        <dbReference type="ARBA" id="ARBA00022676"/>
    </source>
</evidence>
<name>A0A2A9HH74_TEPT2</name>
<dbReference type="Pfam" id="PF02749">
    <property type="entry name" value="QRPTase_N"/>
    <property type="match status" value="1"/>
</dbReference>
<dbReference type="Gene3D" id="3.90.1170.20">
    <property type="entry name" value="Quinolinate phosphoribosyl transferase, N-terminal domain"/>
    <property type="match status" value="1"/>
</dbReference>
<keyword evidence="17" id="KW-1185">Reference proteome</keyword>
<dbReference type="GO" id="GO:0009435">
    <property type="term" value="P:NAD+ biosynthetic process"/>
    <property type="evidence" value="ECO:0007669"/>
    <property type="project" value="UniProtKB-UniPathway"/>
</dbReference>
<evidence type="ECO:0000259" key="15">
    <source>
        <dbReference type="Pfam" id="PF02749"/>
    </source>
</evidence>
<comment type="pathway">
    <text evidence="2">Cofactor biosynthesis; NAD(+) biosynthesis; nicotinate D-ribonucleotide from quinolinate: step 1/1.</text>
</comment>
<feature type="binding site" evidence="13">
    <location>
        <position position="222"/>
    </location>
    <ligand>
        <name>substrate</name>
    </ligand>
</feature>
<dbReference type="PANTHER" id="PTHR32179:SF3">
    <property type="entry name" value="NICOTINATE-NUCLEOTIDE PYROPHOSPHORYLASE [CARBOXYLATING]"/>
    <property type="match status" value="1"/>
</dbReference>
<dbReference type="InterPro" id="IPR036068">
    <property type="entry name" value="Nicotinate_pribotase-like_C"/>
</dbReference>
<dbReference type="InterPro" id="IPR002638">
    <property type="entry name" value="Quinolinate_PRibosylTrfase_C"/>
</dbReference>
<evidence type="ECO:0000256" key="3">
    <source>
        <dbReference type="ARBA" id="ARBA00009400"/>
    </source>
</evidence>
<accession>A0A2A9HH74</accession>
<keyword evidence="8 12" id="KW-0808">Transferase</keyword>
<dbReference type="Gene3D" id="3.20.20.70">
    <property type="entry name" value="Aldolase class I"/>
    <property type="match status" value="1"/>
</dbReference>
<dbReference type="InterPro" id="IPR013785">
    <property type="entry name" value="Aldolase_TIM"/>
</dbReference>
<organism evidence="16 17">
    <name type="scientific">Tepidiforma thermophila (strain KCTC 52669 / CGMCC 1.13589 / G233)</name>
    <dbReference type="NCBI Taxonomy" id="2761530"/>
    <lineage>
        <taxon>Bacteria</taxon>
        <taxon>Bacillati</taxon>
        <taxon>Chloroflexota</taxon>
        <taxon>Tepidiformia</taxon>
        <taxon>Tepidiformales</taxon>
        <taxon>Tepidiformaceae</taxon>
        <taxon>Tepidiforma</taxon>
    </lineage>
</organism>
<dbReference type="InterPro" id="IPR004393">
    <property type="entry name" value="NadC"/>
</dbReference>
<evidence type="ECO:0000256" key="6">
    <source>
        <dbReference type="ARBA" id="ARBA00022642"/>
    </source>
</evidence>
<feature type="binding site" evidence="13">
    <location>
        <position position="101"/>
    </location>
    <ligand>
        <name>substrate</name>
    </ligand>
</feature>
<reference evidence="16 17" key="1">
    <citation type="submission" date="2017-09" db="EMBL/GenBank/DDBJ databases">
        <title>Sequencing the genomes of two abundant thermophiles in Great Basin hot springs: Thermocrinis jamiesonii and novel Chloroflexi Thermoflexus hugenholtzii.</title>
        <authorList>
            <person name="Hedlund B."/>
        </authorList>
    </citation>
    <scope>NUCLEOTIDE SEQUENCE [LARGE SCALE GENOMIC DNA]</scope>
    <source>
        <strain evidence="16 17">G233</strain>
    </source>
</reference>
<dbReference type="AlphaFoldDB" id="A0A2A9HH74"/>
<dbReference type="Proteomes" id="UP000223071">
    <property type="component" value="Unassembled WGS sequence"/>
</dbReference>
<keyword evidence="6" id="KW-0662">Pyridine nucleotide biosynthesis</keyword>
<dbReference type="SUPFAM" id="SSF51690">
    <property type="entry name" value="Nicotinate/Quinolinate PRTase C-terminal domain-like"/>
    <property type="match status" value="1"/>
</dbReference>
<gene>
    <name evidence="16" type="ORF">A9A59_1954</name>
</gene>
<feature type="binding site" evidence="13">
    <location>
        <begin position="134"/>
        <end position="136"/>
    </location>
    <ligand>
        <name>substrate</name>
    </ligand>
</feature>
<dbReference type="SUPFAM" id="SSF54675">
    <property type="entry name" value="Nicotinate/Quinolinate PRTase N-terminal domain-like"/>
    <property type="match status" value="1"/>
</dbReference>
<comment type="subunit">
    <text evidence="4">Hexamer formed by 3 homodimers.</text>
</comment>
<evidence type="ECO:0000256" key="9">
    <source>
        <dbReference type="ARBA" id="ARBA00033102"/>
    </source>
</evidence>
<dbReference type="Pfam" id="PF01729">
    <property type="entry name" value="QRPTase_C"/>
    <property type="match status" value="1"/>
</dbReference>
<feature type="binding site" evidence="13">
    <location>
        <position position="201"/>
    </location>
    <ligand>
        <name>substrate</name>
    </ligand>
</feature>
<evidence type="ECO:0000313" key="17">
    <source>
        <dbReference type="Proteomes" id="UP000223071"/>
    </source>
</evidence>
<dbReference type="EC" id="2.4.2.19" evidence="5"/>
<dbReference type="InterPro" id="IPR037128">
    <property type="entry name" value="Quinolinate_PRibosylTase_N_sf"/>
</dbReference>
<evidence type="ECO:0000256" key="10">
    <source>
        <dbReference type="ARBA" id="ARBA00047445"/>
    </source>
</evidence>
<evidence type="ECO:0000259" key="14">
    <source>
        <dbReference type="Pfam" id="PF01729"/>
    </source>
</evidence>
<dbReference type="GO" id="GO:0004514">
    <property type="term" value="F:nicotinate-nucleotide diphosphorylase (carboxylating) activity"/>
    <property type="evidence" value="ECO:0007669"/>
    <property type="project" value="UniProtKB-EC"/>
</dbReference>
<evidence type="ECO:0000256" key="13">
    <source>
        <dbReference type="PIRSR" id="PIRSR006250-1"/>
    </source>
</evidence>
<evidence type="ECO:0000256" key="1">
    <source>
        <dbReference type="ARBA" id="ARBA00003237"/>
    </source>
</evidence>
<feature type="binding site" evidence="13">
    <location>
        <begin position="245"/>
        <end position="247"/>
    </location>
    <ligand>
        <name>substrate</name>
    </ligand>
</feature>
<dbReference type="InterPro" id="IPR022412">
    <property type="entry name" value="Quinolinate_PRibosylTrfase_N"/>
</dbReference>
<dbReference type="NCBIfam" id="TIGR00078">
    <property type="entry name" value="nadC"/>
    <property type="match status" value="1"/>
</dbReference>
<evidence type="ECO:0000313" key="16">
    <source>
        <dbReference type="EMBL" id="PFG74713.1"/>
    </source>
</evidence>
<evidence type="ECO:0000256" key="2">
    <source>
        <dbReference type="ARBA" id="ARBA00004893"/>
    </source>
</evidence>
<dbReference type="FunFam" id="3.20.20.70:FF:000030">
    <property type="entry name" value="Nicotinate-nucleotide pyrophosphorylase, carboxylating"/>
    <property type="match status" value="1"/>
</dbReference>
<comment type="caution">
    <text evidence="16">The sequence shown here is derived from an EMBL/GenBank/DDBJ whole genome shotgun (WGS) entry which is preliminary data.</text>
</comment>
<evidence type="ECO:0000256" key="4">
    <source>
        <dbReference type="ARBA" id="ARBA00011218"/>
    </source>
</evidence>
<evidence type="ECO:0000256" key="11">
    <source>
        <dbReference type="ARBA" id="ARBA00069173"/>
    </source>
</evidence>
<feature type="binding site" evidence="13">
    <location>
        <position position="158"/>
    </location>
    <ligand>
        <name>substrate</name>
    </ligand>
</feature>
<dbReference type="UniPathway" id="UPA00253">
    <property type="reaction ID" value="UER00331"/>
</dbReference>
<feature type="domain" description="Quinolinate phosphoribosyl transferase C-terminal" evidence="14">
    <location>
        <begin position="114"/>
        <end position="281"/>
    </location>
</feature>
<dbReference type="GO" id="GO:0034213">
    <property type="term" value="P:quinolinate catabolic process"/>
    <property type="evidence" value="ECO:0007669"/>
    <property type="project" value="TreeGrafter"/>
</dbReference>
<comment type="similarity">
    <text evidence="3 12">Belongs to the NadC/ModD family.</text>
</comment>
<dbReference type="GO" id="GO:0005737">
    <property type="term" value="C:cytoplasm"/>
    <property type="evidence" value="ECO:0007669"/>
    <property type="project" value="TreeGrafter"/>
</dbReference>
<dbReference type="PIRSF" id="PIRSF006250">
    <property type="entry name" value="NadC_ModD"/>
    <property type="match status" value="1"/>
</dbReference>
<dbReference type="FunFam" id="3.90.1170.20:FF:000001">
    <property type="entry name" value="Nicotinate-nucleotide diphosphorylase (Carboxylating)"/>
    <property type="match status" value="1"/>
</dbReference>
<dbReference type="PANTHER" id="PTHR32179">
    <property type="entry name" value="NICOTINATE-NUCLEOTIDE PYROPHOSPHORYLASE [CARBOXYLATING]"/>
    <property type="match status" value="1"/>
</dbReference>
<evidence type="ECO:0000256" key="12">
    <source>
        <dbReference type="PIRNR" id="PIRNR006250"/>
    </source>
</evidence>
<comment type="catalytic activity">
    <reaction evidence="10">
        <text>nicotinate beta-D-ribonucleotide + CO2 + diphosphate = quinolinate + 5-phospho-alpha-D-ribose 1-diphosphate + 2 H(+)</text>
        <dbReference type="Rhea" id="RHEA:12733"/>
        <dbReference type="ChEBI" id="CHEBI:15378"/>
        <dbReference type="ChEBI" id="CHEBI:16526"/>
        <dbReference type="ChEBI" id="CHEBI:29959"/>
        <dbReference type="ChEBI" id="CHEBI:33019"/>
        <dbReference type="ChEBI" id="CHEBI:57502"/>
        <dbReference type="ChEBI" id="CHEBI:58017"/>
        <dbReference type="EC" id="2.4.2.19"/>
    </reaction>
</comment>